<feature type="non-terminal residue" evidence="9">
    <location>
        <position position="1"/>
    </location>
</feature>
<evidence type="ECO:0000259" key="7">
    <source>
        <dbReference type="Pfam" id="PF01274"/>
    </source>
</evidence>
<dbReference type="GO" id="GO:0005737">
    <property type="term" value="C:cytoplasm"/>
    <property type="evidence" value="ECO:0007669"/>
    <property type="project" value="TreeGrafter"/>
</dbReference>
<dbReference type="InterPro" id="IPR046363">
    <property type="entry name" value="MS_N_TIM-barrel_dom"/>
</dbReference>
<feature type="domain" description="Malate synthase C-terminal" evidence="8">
    <location>
        <begin position="308"/>
        <end position="427"/>
    </location>
</feature>
<dbReference type="SUPFAM" id="SSF51645">
    <property type="entry name" value="Malate synthase G"/>
    <property type="match status" value="1"/>
</dbReference>
<sequence length="428" mass="48826">GATVFMADLEDSITPNWFNQIQGQANLSDTYERTLEFTSPEGKEYRLNEGKLATLIVRPRGWHLEEKHILIDGEIASGSLVDAGLYLFHNTKLTLSKGTGPYFYLPKLENHLEARLWDEVFTFAEQELGVKNGTIKATVLLETILASFEIEEIIYELRRHMSGINAGRWDYMFSAIKKFRHVPEFLWPDRAQVTMTAPLMRAYTELLVQTCHKRGTLAIGGMAAFIPSRRDAEVNRVALEKVRQDKEREAQDGFDGSWVAHPDLVAVCTDVFSNVFEEGRVNQKHRKREDVQVTPEMILDFQIPGGEITELGLRNNISVGIQYIAAWLRGTGAVAIFNLMEDAATAEIARSQVWQWSHHPEGKLDDGRQVTVEMVQSMIPEELAKIRDDYGEAYDEIKMNQATDLFFKLVAEEEFEEFLTIRAYDQLD</sequence>
<comment type="catalytic activity">
    <reaction evidence="6">
        <text>glyoxylate + acetyl-CoA + H2O = (S)-malate + CoA + H(+)</text>
        <dbReference type="Rhea" id="RHEA:18181"/>
        <dbReference type="ChEBI" id="CHEBI:15377"/>
        <dbReference type="ChEBI" id="CHEBI:15378"/>
        <dbReference type="ChEBI" id="CHEBI:15589"/>
        <dbReference type="ChEBI" id="CHEBI:36655"/>
        <dbReference type="ChEBI" id="CHEBI:57287"/>
        <dbReference type="ChEBI" id="CHEBI:57288"/>
        <dbReference type="EC" id="2.3.3.9"/>
    </reaction>
</comment>
<dbReference type="NCBIfam" id="TIGR01344">
    <property type="entry name" value="malate_syn_A"/>
    <property type="match status" value="1"/>
</dbReference>
<dbReference type="Gene3D" id="1.20.1220.12">
    <property type="entry name" value="Malate synthase, domain III"/>
    <property type="match status" value="1"/>
</dbReference>
<dbReference type="FunFam" id="3.20.20.360:FF:000001">
    <property type="entry name" value="Malate synthase"/>
    <property type="match status" value="1"/>
</dbReference>
<dbReference type="EMBL" id="UINC01052212">
    <property type="protein sequence ID" value="SVB67280.1"/>
    <property type="molecule type" value="Genomic_DNA"/>
</dbReference>
<feature type="domain" description="Malate synthase TIM barrel" evidence="7">
    <location>
        <begin position="54"/>
        <end position="299"/>
    </location>
</feature>
<keyword evidence="5" id="KW-0808">Transferase</keyword>
<accession>A0A382FWB1</accession>
<evidence type="ECO:0000256" key="5">
    <source>
        <dbReference type="ARBA" id="ARBA00022679"/>
    </source>
</evidence>
<dbReference type="FunFam" id="1.20.1220.12:FF:000001">
    <property type="entry name" value="Malate synthase"/>
    <property type="match status" value="1"/>
</dbReference>
<dbReference type="GO" id="GO:0006097">
    <property type="term" value="P:glyoxylate cycle"/>
    <property type="evidence" value="ECO:0007669"/>
    <property type="project" value="UniProtKB-KW"/>
</dbReference>
<name>A0A382FWB1_9ZZZZ</name>
<dbReference type="InterPro" id="IPR044856">
    <property type="entry name" value="Malate_synth_C_sf"/>
</dbReference>
<dbReference type="InterPro" id="IPR011076">
    <property type="entry name" value="Malate_synth_sf"/>
</dbReference>
<evidence type="ECO:0000256" key="3">
    <source>
        <dbReference type="ARBA" id="ARBA00022435"/>
    </source>
</evidence>
<keyword evidence="3" id="KW-0329">Glyoxylate bypass</keyword>
<reference evidence="9" key="1">
    <citation type="submission" date="2018-05" db="EMBL/GenBank/DDBJ databases">
        <authorList>
            <person name="Lanie J.A."/>
            <person name="Ng W.-L."/>
            <person name="Kazmierczak K.M."/>
            <person name="Andrzejewski T.M."/>
            <person name="Davidsen T.M."/>
            <person name="Wayne K.J."/>
            <person name="Tettelin H."/>
            <person name="Glass J.I."/>
            <person name="Rusch D."/>
            <person name="Podicherti R."/>
            <person name="Tsui H.-C.T."/>
            <person name="Winkler M.E."/>
        </authorList>
    </citation>
    <scope>NUCLEOTIDE SEQUENCE</scope>
</reference>
<dbReference type="Gene3D" id="3.20.20.360">
    <property type="entry name" value="Malate synthase, domain 3"/>
    <property type="match status" value="1"/>
</dbReference>
<dbReference type="PANTHER" id="PTHR42902:SF1">
    <property type="entry name" value="MALATE SYNTHASE 1-RELATED"/>
    <property type="match status" value="1"/>
</dbReference>
<comment type="similarity">
    <text evidence="1">Belongs to the malate synthase family.</text>
</comment>
<dbReference type="PANTHER" id="PTHR42902">
    <property type="entry name" value="MALATE SYNTHASE"/>
    <property type="match status" value="1"/>
</dbReference>
<protein>
    <recommendedName>
        <fullName evidence="2">malate synthase</fullName>
        <ecNumber evidence="2">2.3.3.9</ecNumber>
    </recommendedName>
</protein>
<evidence type="ECO:0000313" key="9">
    <source>
        <dbReference type="EMBL" id="SVB67280.1"/>
    </source>
</evidence>
<evidence type="ECO:0000256" key="4">
    <source>
        <dbReference type="ARBA" id="ARBA00022532"/>
    </source>
</evidence>
<evidence type="ECO:0000256" key="1">
    <source>
        <dbReference type="ARBA" id="ARBA00006394"/>
    </source>
</evidence>
<dbReference type="InterPro" id="IPR048355">
    <property type="entry name" value="MS_C"/>
</dbReference>
<dbReference type="GO" id="GO:0004474">
    <property type="term" value="F:malate synthase activity"/>
    <property type="evidence" value="ECO:0007669"/>
    <property type="project" value="UniProtKB-EC"/>
</dbReference>
<proteinExistence type="inferred from homology"/>
<dbReference type="Pfam" id="PF01274">
    <property type="entry name" value="MS_TIM-barrel"/>
    <property type="match status" value="1"/>
</dbReference>
<keyword evidence="4" id="KW-0816">Tricarboxylic acid cycle</keyword>
<organism evidence="9">
    <name type="scientific">marine metagenome</name>
    <dbReference type="NCBI Taxonomy" id="408172"/>
    <lineage>
        <taxon>unclassified sequences</taxon>
        <taxon>metagenomes</taxon>
        <taxon>ecological metagenomes</taxon>
    </lineage>
</organism>
<evidence type="ECO:0000256" key="6">
    <source>
        <dbReference type="ARBA" id="ARBA00047918"/>
    </source>
</evidence>
<dbReference type="AlphaFoldDB" id="A0A382FWB1"/>
<evidence type="ECO:0000259" key="8">
    <source>
        <dbReference type="Pfam" id="PF20659"/>
    </source>
</evidence>
<dbReference type="GO" id="GO:0006099">
    <property type="term" value="P:tricarboxylic acid cycle"/>
    <property type="evidence" value="ECO:0007669"/>
    <property type="project" value="UniProtKB-KW"/>
</dbReference>
<dbReference type="InterPro" id="IPR001465">
    <property type="entry name" value="Malate_synthase_TIM"/>
</dbReference>
<gene>
    <name evidence="9" type="ORF">METZ01_LOCUS220134</name>
</gene>
<dbReference type="InterPro" id="IPR006252">
    <property type="entry name" value="Malate_synthA"/>
</dbReference>
<dbReference type="Pfam" id="PF20659">
    <property type="entry name" value="MS_C"/>
    <property type="match status" value="1"/>
</dbReference>
<evidence type="ECO:0000256" key="2">
    <source>
        <dbReference type="ARBA" id="ARBA00012636"/>
    </source>
</evidence>
<dbReference type="EC" id="2.3.3.9" evidence="2"/>